<dbReference type="Pfam" id="PF07396">
    <property type="entry name" value="Porin_O_P"/>
    <property type="match status" value="1"/>
</dbReference>
<evidence type="ECO:0000256" key="1">
    <source>
        <dbReference type="SAM" id="Coils"/>
    </source>
</evidence>
<evidence type="ECO:0000313" key="3">
    <source>
        <dbReference type="EMBL" id="NHO31881.1"/>
    </source>
</evidence>
<reference evidence="3 4" key="1">
    <citation type="journal article" date="2020" name="Int. J. Syst. Evol. Microbiol.">
        <title>Novel acetic acid bacteria from cider fermentations: Acetobacter conturbans sp. nov. and Acetobacter fallax sp. nov.</title>
        <authorList>
            <person name="Sombolestani A.S."/>
            <person name="Cleenwerck I."/>
            <person name="Cnockaert M."/>
            <person name="Borremans W."/>
            <person name="Wieme A.D."/>
            <person name="De Vuyst L."/>
            <person name="Vandamme P."/>
        </authorList>
    </citation>
    <scope>NUCLEOTIDE SEQUENCE [LARGE SCALE GENOMIC DNA]</scope>
    <source>
        <strain evidence="3 4">LMG 1637</strain>
    </source>
</reference>
<evidence type="ECO:0008006" key="5">
    <source>
        <dbReference type="Google" id="ProtNLM"/>
    </source>
</evidence>
<keyword evidence="1" id="KW-0175">Coiled coil</keyword>
<organism evidence="3 4">
    <name type="scientific">Acetobacter fallax</name>
    <dbReference type="NCBI Taxonomy" id="1737473"/>
    <lineage>
        <taxon>Bacteria</taxon>
        <taxon>Pseudomonadati</taxon>
        <taxon>Pseudomonadota</taxon>
        <taxon>Alphaproteobacteria</taxon>
        <taxon>Acetobacterales</taxon>
        <taxon>Acetobacteraceae</taxon>
        <taxon>Acetobacter</taxon>
    </lineage>
</organism>
<sequence length="591" mass="63603">MSRTRSCARLRDCFKSPPADDPPPAQPGKIRLRQAFIAGTTILFWSGEAAASQISATAPASTGGVDVKALADLVKAQAQQIRDLQARLANVEKQTRPPTTHIHTATQYSQGIHLPQHTLQTDGRSPPVTVLRMARPGEDITPHFSTGPASNDELMSTQHMVYPLIPAAPGTSGAVSAMPSGSSPVMGVASRIPASARTTTVGGLVLNWGKGLPEITTPDGDYSFRMRGRILADYGGAFGSRFPAQNVSRTTLRAVRLGVEGRARQLSWVFEGDYSQNQLSVVSAYATWSDKMAGHLVEYTVGNKFNERSFDGSTGSDATVFLDRDLVANALLPVKGWYGLGGAFKIFGKSWHVATQISGDDINSANVTNNVRDDLTYELRTHWIPWRSKTGLIHLGAWGFYEDVKPAATFAQSVRLLARTDDAFAARINSGPLANSLAGGLELFGIWKSAWALGEYGARHMQFRDTYGSQSYGGHAGTIQAASLQAGLFLTGETPNYFAHTGQWSTPRVLDPVSDGGIGAWEIAVRGDWLNAWDIPGGTKAWSATAGINWYIVNYMRLMLNYTHAHVNNKTGAYPGATGGNIMGVRAGITF</sequence>
<protein>
    <recommendedName>
        <fullName evidence="5">Porin</fullName>
    </recommendedName>
</protein>
<dbReference type="InterPro" id="IPR010870">
    <property type="entry name" value="Porin_O/P"/>
</dbReference>
<feature type="coiled-coil region" evidence="1">
    <location>
        <begin position="67"/>
        <end position="94"/>
    </location>
</feature>
<evidence type="ECO:0000256" key="2">
    <source>
        <dbReference type="SAM" id="MobiDB-lite"/>
    </source>
</evidence>
<dbReference type="EMBL" id="WOSW01000005">
    <property type="protein sequence ID" value="NHO31881.1"/>
    <property type="molecule type" value="Genomic_DNA"/>
</dbReference>
<dbReference type="RefSeq" id="WP_173576478.1">
    <property type="nucleotide sequence ID" value="NZ_WOSW01000005.1"/>
</dbReference>
<accession>A0ABX0K9K1</accession>
<dbReference type="Gene3D" id="2.40.160.10">
    <property type="entry name" value="Porin"/>
    <property type="match status" value="1"/>
</dbReference>
<feature type="region of interest" description="Disordered" evidence="2">
    <location>
        <begin position="1"/>
        <end position="27"/>
    </location>
</feature>
<gene>
    <name evidence="3" type="ORF">GOB84_04745</name>
</gene>
<name>A0ABX0K9K1_9PROT</name>
<dbReference type="InterPro" id="IPR023614">
    <property type="entry name" value="Porin_dom_sf"/>
</dbReference>
<dbReference type="Proteomes" id="UP000615326">
    <property type="component" value="Unassembled WGS sequence"/>
</dbReference>
<keyword evidence="4" id="KW-1185">Reference proteome</keyword>
<evidence type="ECO:0000313" key="4">
    <source>
        <dbReference type="Proteomes" id="UP000615326"/>
    </source>
</evidence>
<comment type="caution">
    <text evidence="3">The sequence shown here is derived from an EMBL/GenBank/DDBJ whole genome shotgun (WGS) entry which is preliminary data.</text>
</comment>
<proteinExistence type="predicted"/>